<dbReference type="AlphaFoldDB" id="A0A420KBY6"/>
<evidence type="ECO:0000256" key="1">
    <source>
        <dbReference type="ARBA" id="ARBA00022679"/>
    </source>
</evidence>
<accession>A0A420KBY6</accession>
<dbReference type="Pfam" id="PF02515">
    <property type="entry name" value="CoA_transf_3"/>
    <property type="match status" value="1"/>
</dbReference>
<dbReference type="InterPro" id="IPR003673">
    <property type="entry name" value="CoA-Trfase_fam_III"/>
</dbReference>
<feature type="compositionally biased region" description="Low complexity" evidence="2">
    <location>
        <begin position="347"/>
        <end position="366"/>
    </location>
</feature>
<dbReference type="InterPro" id="IPR044855">
    <property type="entry name" value="CoA-Trfase_III_dom3_sf"/>
</dbReference>
<comment type="caution">
    <text evidence="3">The sequence shown here is derived from an EMBL/GenBank/DDBJ whole genome shotgun (WGS) entry which is preliminary data.</text>
</comment>
<sequence>MQQVLEGVRVLDLGRYVAGPFCAALLADYGAEVIRVDRVGGSEDRHIVPVSELGDGALFLQANRNKRSISLDMDSAQGKAVLHKLIARADVVVANMPARTLQGLGLDYESLRRIRPDIILTASSAFGASPALRDRIGFDGIGQAIGGLVHLTGNPGQPMKAMVPVVDFATAMSCALGTMMALYERKHSGMGQEVGASLLQTSLNFASGALIEEAVLQVGRQRTGNRAPHYAPSDIFRVKDGWIITQVIGPAMFRRWARLIGRPELLDDPRLQDDGRRGEHGEWLSEVMAEWCARFTRDEAIARLEEARIPAGPINSPREVLDDPLIRESGAFHEVAYPGAARPVPLVAPPATLSRTPPRIQRRPPTAGEHTGEILQELGYPPAAIQALREAGVV</sequence>
<dbReference type="Proteomes" id="UP000216225">
    <property type="component" value="Unassembled WGS sequence"/>
</dbReference>
<reference evidence="3 4" key="1">
    <citation type="submission" date="2018-09" db="EMBL/GenBank/DDBJ databases">
        <title>Genome comparison of Alicycliphilus sp. BQ1, a polyurethanolytic bacterium, with its closest phylogenetic relatives Alicycliphilus denitrificans BC and K601, unable to attack polyurethane.</title>
        <authorList>
            <person name="Loza-Tavera H."/>
            <person name="Lozano L."/>
            <person name="Cevallos M."/>
            <person name="Maya-Lucas O."/>
            <person name="Garcia-Mena J."/>
            <person name="Hernandez J."/>
        </authorList>
    </citation>
    <scope>NUCLEOTIDE SEQUENCE [LARGE SCALE GENOMIC DNA]</scope>
    <source>
        <strain evidence="3 4">BQ1</strain>
    </source>
</reference>
<keyword evidence="1 3" id="KW-0808">Transferase</keyword>
<dbReference type="RefSeq" id="WP_094438280.1">
    <property type="nucleotide sequence ID" value="NZ_NKDB02000002.1"/>
</dbReference>
<dbReference type="Gene3D" id="3.40.50.10540">
    <property type="entry name" value="Crotonobetainyl-coa:carnitine coa-transferase, domain 1"/>
    <property type="match status" value="1"/>
</dbReference>
<dbReference type="Gene3D" id="3.30.1540.10">
    <property type="entry name" value="formyl-coa transferase, domain 3"/>
    <property type="match status" value="1"/>
</dbReference>
<dbReference type="GO" id="GO:0008410">
    <property type="term" value="F:CoA-transferase activity"/>
    <property type="evidence" value="ECO:0007669"/>
    <property type="project" value="TreeGrafter"/>
</dbReference>
<dbReference type="InterPro" id="IPR050483">
    <property type="entry name" value="CoA-transferase_III_domain"/>
</dbReference>
<dbReference type="PANTHER" id="PTHR48207:SF3">
    <property type="entry name" value="SUCCINATE--HYDROXYMETHYLGLUTARATE COA-TRANSFERASE"/>
    <property type="match status" value="1"/>
</dbReference>
<evidence type="ECO:0000313" key="4">
    <source>
        <dbReference type="Proteomes" id="UP000216225"/>
    </source>
</evidence>
<organism evidence="3 4">
    <name type="scientific">Alicycliphilus denitrificans</name>
    <dbReference type="NCBI Taxonomy" id="179636"/>
    <lineage>
        <taxon>Bacteria</taxon>
        <taxon>Pseudomonadati</taxon>
        <taxon>Pseudomonadota</taxon>
        <taxon>Betaproteobacteria</taxon>
        <taxon>Burkholderiales</taxon>
        <taxon>Comamonadaceae</taxon>
        <taxon>Alicycliphilus</taxon>
    </lineage>
</organism>
<dbReference type="SUPFAM" id="SSF89796">
    <property type="entry name" value="CoA-transferase family III (CaiB/BaiF)"/>
    <property type="match status" value="1"/>
</dbReference>
<dbReference type="InterPro" id="IPR023606">
    <property type="entry name" value="CoA-Trfase_III_dom_1_sf"/>
</dbReference>
<dbReference type="EMBL" id="NKDB02000002">
    <property type="protein sequence ID" value="RKJ96726.1"/>
    <property type="molecule type" value="Genomic_DNA"/>
</dbReference>
<evidence type="ECO:0000313" key="3">
    <source>
        <dbReference type="EMBL" id="RKJ96726.1"/>
    </source>
</evidence>
<dbReference type="PANTHER" id="PTHR48207">
    <property type="entry name" value="SUCCINATE--HYDROXYMETHYLGLUTARATE COA-TRANSFERASE"/>
    <property type="match status" value="1"/>
</dbReference>
<protein>
    <submittedName>
        <fullName evidence="3">CoA transferase</fullName>
    </submittedName>
</protein>
<gene>
    <name evidence="3" type="ORF">CE154_011965</name>
</gene>
<feature type="region of interest" description="Disordered" evidence="2">
    <location>
        <begin position="347"/>
        <end position="368"/>
    </location>
</feature>
<evidence type="ECO:0000256" key="2">
    <source>
        <dbReference type="SAM" id="MobiDB-lite"/>
    </source>
</evidence>
<name>A0A420KBY6_9BURK</name>
<proteinExistence type="predicted"/>